<evidence type="ECO:0000259" key="1">
    <source>
        <dbReference type="Pfam" id="PF05368"/>
    </source>
</evidence>
<reference evidence="2" key="1">
    <citation type="journal article" date="2016" name="Genome Announc.">
        <title>Draft genomes of two strains of Paenibacillus glucanolyticus with capability to degrade lignocellulose.</title>
        <authorList>
            <person name="Mathews S.L."/>
            <person name="Pawlak J."/>
            <person name="Grunden A.M."/>
        </authorList>
    </citation>
    <scope>NUCLEOTIDE SEQUENCE [LARGE SCALE GENOMIC DNA]</scope>
    <source>
        <strain evidence="2">SLM1</strain>
    </source>
</reference>
<dbReference type="RefSeq" id="WP_063479286.1">
    <property type="nucleotide sequence ID" value="NZ_CP147845.1"/>
</dbReference>
<comment type="caution">
    <text evidence="2">The sequence shown here is derived from an EMBL/GenBank/DDBJ whole genome shotgun (WGS) entry which is preliminary data.</text>
</comment>
<name>A0A163LQU4_9BACL</name>
<dbReference type="OrthoDB" id="339107at2"/>
<dbReference type="InterPro" id="IPR008030">
    <property type="entry name" value="NmrA-like"/>
</dbReference>
<dbReference type="InterPro" id="IPR036291">
    <property type="entry name" value="NAD(P)-bd_dom_sf"/>
</dbReference>
<organism evidence="2 3">
    <name type="scientific">Paenibacillus glucanolyticus</name>
    <dbReference type="NCBI Taxonomy" id="59843"/>
    <lineage>
        <taxon>Bacteria</taxon>
        <taxon>Bacillati</taxon>
        <taxon>Bacillota</taxon>
        <taxon>Bacilli</taxon>
        <taxon>Bacillales</taxon>
        <taxon>Paenibacillaceae</taxon>
        <taxon>Paenibacillus</taxon>
    </lineage>
</organism>
<dbReference type="EMBL" id="LWMH01000001">
    <property type="protein sequence ID" value="KZS48365.1"/>
    <property type="molecule type" value="Genomic_DNA"/>
</dbReference>
<evidence type="ECO:0000313" key="2">
    <source>
        <dbReference type="EMBL" id="KZS48365.1"/>
    </source>
</evidence>
<gene>
    <name evidence="2" type="ORF">AWU65_21730</name>
</gene>
<dbReference type="Pfam" id="PF05368">
    <property type="entry name" value="NmrA"/>
    <property type="match status" value="1"/>
</dbReference>
<dbReference type="SUPFAM" id="SSF51735">
    <property type="entry name" value="NAD(P)-binding Rossmann-fold domains"/>
    <property type="match status" value="1"/>
</dbReference>
<dbReference type="PANTHER" id="PTHR43162:SF1">
    <property type="entry name" value="PRESTALK A DIFFERENTIATION PROTEIN A"/>
    <property type="match status" value="1"/>
</dbReference>
<accession>A0A163LQU4</accession>
<feature type="domain" description="NmrA-like" evidence="1">
    <location>
        <begin position="2"/>
        <end position="96"/>
    </location>
</feature>
<dbReference type="InterPro" id="IPR051604">
    <property type="entry name" value="Ergot_Alk_Oxidoreductase"/>
</dbReference>
<dbReference type="AlphaFoldDB" id="A0A163LQU4"/>
<keyword evidence="3" id="KW-1185">Reference proteome</keyword>
<dbReference type="Proteomes" id="UP000076796">
    <property type="component" value="Unassembled WGS sequence"/>
</dbReference>
<sequence>MTILVTGATGNVGRHVVEELLKAGHKVRALSRYPASAKLPAAVEVVGGDLSNPNTLVPALEGVSGLHLITTGTGYVPLTTGKEIIAAAEAAGVQRVSVLWDGKKGTVEHAVESSNLEWTQLQPVEYMSNVLSWRESIRTEGVVRDLYGDSISALIHEGDIGRVAAAALTEDGHAGKIYTLTGPEALSVQDKVRILSDLIGRDIQFIRLTEEQERKRMAELGVGEDIMDYVINWHMNPPVEAYTVNPTVEIVTGRPARTFAEWAQEHVKLFKV</sequence>
<dbReference type="PANTHER" id="PTHR43162">
    <property type="match status" value="1"/>
</dbReference>
<dbReference type="STRING" id="59843.A3958_20850"/>
<dbReference type="GeneID" id="97556107"/>
<dbReference type="Gene3D" id="3.90.25.10">
    <property type="entry name" value="UDP-galactose 4-epimerase, domain 1"/>
    <property type="match status" value="1"/>
</dbReference>
<evidence type="ECO:0000313" key="3">
    <source>
        <dbReference type="Proteomes" id="UP000076796"/>
    </source>
</evidence>
<protein>
    <submittedName>
        <fullName evidence="2">Hydroxylase</fullName>
    </submittedName>
</protein>
<dbReference type="Gene3D" id="3.40.50.720">
    <property type="entry name" value="NAD(P)-binding Rossmann-like Domain"/>
    <property type="match status" value="1"/>
</dbReference>
<proteinExistence type="predicted"/>